<accession>A0ABQ7F9G4</accession>
<dbReference type="EMBL" id="WHPN01000418">
    <property type="protein sequence ID" value="KAF4405491.1"/>
    <property type="molecule type" value="Genomic_DNA"/>
</dbReference>
<evidence type="ECO:0000313" key="2">
    <source>
        <dbReference type="Proteomes" id="UP000621266"/>
    </source>
</evidence>
<keyword evidence="2" id="KW-1185">Reference proteome</keyword>
<comment type="caution">
    <text evidence="1">The sequence shown here is derived from an EMBL/GenBank/DDBJ whole genome shotgun (WGS) entry which is preliminary data.</text>
</comment>
<gene>
    <name evidence="1" type="ORF">GCU69_30060</name>
</gene>
<dbReference type="Proteomes" id="UP000621266">
    <property type="component" value="Unassembled WGS sequence"/>
</dbReference>
<organism evidence="1 2">
    <name type="scientific">Streptomyces lycii</name>
    <dbReference type="NCBI Taxonomy" id="2654337"/>
    <lineage>
        <taxon>Bacteria</taxon>
        <taxon>Bacillati</taxon>
        <taxon>Actinomycetota</taxon>
        <taxon>Actinomycetes</taxon>
        <taxon>Kitasatosporales</taxon>
        <taxon>Streptomycetaceae</taxon>
        <taxon>Streptomyces</taxon>
    </lineage>
</organism>
<evidence type="ECO:0008006" key="3">
    <source>
        <dbReference type="Google" id="ProtNLM"/>
    </source>
</evidence>
<dbReference type="NCBIfam" id="NF038157">
    <property type="entry name" value="lanti_ALQxL"/>
    <property type="match status" value="1"/>
</dbReference>
<sequence>MTLSVDALQELESTEEAALGVLDCCWNSLTENCPIFGTSGLTTCHSCTNTNG</sequence>
<evidence type="ECO:0000313" key="1">
    <source>
        <dbReference type="EMBL" id="KAF4405491.1"/>
    </source>
</evidence>
<reference evidence="1 2" key="1">
    <citation type="submission" date="2019-10" db="EMBL/GenBank/DDBJ databases">
        <title>Streptomyces tenebrisbrunneis sp.nov., an endogenous actinomycete isolated from of Lycium ruthenicum.</title>
        <authorList>
            <person name="Ma L."/>
        </authorList>
    </citation>
    <scope>NUCLEOTIDE SEQUENCE [LARGE SCALE GENOMIC DNA]</scope>
    <source>
        <strain evidence="1 2">TRM 66187</strain>
    </source>
</reference>
<protein>
    <recommendedName>
        <fullName evidence="3">Lantibiotic</fullName>
    </recommendedName>
</protein>
<name>A0ABQ7F9G4_9ACTN</name>
<dbReference type="RefSeq" id="WP_156207748.1">
    <property type="nucleotide sequence ID" value="NZ_WHPN01000418.1"/>
</dbReference>
<proteinExistence type="predicted"/>